<dbReference type="CDD" id="cd00207">
    <property type="entry name" value="fer2"/>
    <property type="match status" value="1"/>
</dbReference>
<dbReference type="Pfam" id="PF00111">
    <property type="entry name" value="Fer2"/>
    <property type="match status" value="1"/>
</dbReference>
<feature type="domain" description="2Fe-2S ferredoxin-type" evidence="5">
    <location>
        <begin position="232"/>
        <end position="324"/>
    </location>
</feature>
<reference evidence="6 7" key="1">
    <citation type="submission" date="2018-06" db="EMBL/GenBank/DDBJ databases">
        <title>Genomic Encyclopedia of Type Strains, Phase III (KMG-III): the genomes of soil and plant-associated and newly described type strains.</title>
        <authorList>
            <person name="Whitman W."/>
        </authorList>
    </citation>
    <scope>NUCLEOTIDE SEQUENCE [LARGE SCALE GENOMIC DNA]</scope>
    <source>
        <strain evidence="6 7">CGMCC 1.15366</strain>
    </source>
</reference>
<sequence>MRFLQGIHRWTGLILLIQLLLWTISGLYFALVDHHGMAGQQYARSPQPETLSPAQLTEVSASWWGDLDGVTKVHAYAQAGVPRVDVHHAGGVQYLDGRDGSVWRTSRDFAQQLAQISYAGPGNVKQTTPITHSRELHGWSGEGFRFDFDDDLNTRVYVDAASGAVVAHRNTPWVVADWMFRLHFIDYTGGRNFNNLVITLAALITLWFALSGLMLLIKLISTGDMRFSFRKYSVTAIVAGQPKQLVEPAHKTLLQALQSNNIVTASGCGGGGTCGLCQVKMADDTPISHADRALLPSRQLQEGYRLACQHKVNDVHRIEVPQTDARHVNLQLKSTKFITPMLRELCFEVLDRKLDYAAGQYMLFTIPAGAGRSRPEDIPEHFLSQWQHIEN</sequence>
<evidence type="ECO:0000256" key="2">
    <source>
        <dbReference type="ARBA" id="ARBA00022827"/>
    </source>
</evidence>
<dbReference type="InterPro" id="IPR036010">
    <property type="entry name" value="2Fe-2S_ferredoxin-like_sf"/>
</dbReference>
<name>A0A327WNZ7_9GAMM</name>
<keyword evidence="4" id="KW-0472">Membrane</keyword>
<evidence type="ECO:0000256" key="3">
    <source>
        <dbReference type="ARBA" id="ARBA00023075"/>
    </source>
</evidence>
<accession>A0A327WNZ7</accession>
<dbReference type="PANTHER" id="PTHR43644">
    <property type="entry name" value="NA(+)-TRANSLOCATING NADH-QUINONE REDUCTASE SUBUNIT"/>
    <property type="match status" value="1"/>
</dbReference>
<dbReference type="AlphaFoldDB" id="A0A327WNZ7"/>
<dbReference type="Proteomes" id="UP000249203">
    <property type="component" value="Unassembled WGS sequence"/>
</dbReference>
<protein>
    <submittedName>
        <fullName evidence="6">PepSY-associated transmembrane protein</fullName>
    </submittedName>
</protein>
<dbReference type="InterPro" id="IPR001041">
    <property type="entry name" value="2Fe-2S_ferredoxin-type"/>
</dbReference>
<dbReference type="PROSITE" id="PS51085">
    <property type="entry name" value="2FE2S_FER_2"/>
    <property type="match status" value="1"/>
</dbReference>
<keyword evidence="3" id="KW-0830">Ubiquinone</keyword>
<evidence type="ECO:0000313" key="7">
    <source>
        <dbReference type="Proteomes" id="UP000249203"/>
    </source>
</evidence>
<keyword evidence="2" id="KW-0274">FAD</keyword>
<dbReference type="EMBL" id="QLMD01000025">
    <property type="protein sequence ID" value="RAJ92908.1"/>
    <property type="molecule type" value="Genomic_DNA"/>
</dbReference>
<evidence type="ECO:0000313" key="6">
    <source>
        <dbReference type="EMBL" id="RAJ92908.1"/>
    </source>
</evidence>
<organism evidence="6 7">
    <name type="scientific">Aliidiomarina maris</name>
    <dbReference type="NCBI Taxonomy" id="531312"/>
    <lineage>
        <taxon>Bacteria</taxon>
        <taxon>Pseudomonadati</taxon>
        <taxon>Pseudomonadota</taxon>
        <taxon>Gammaproteobacteria</taxon>
        <taxon>Alteromonadales</taxon>
        <taxon>Idiomarinaceae</taxon>
        <taxon>Aliidiomarina</taxon>
    </lineage>
</organism>
<dbReference type="InterPro" id="IPR005625">
    <property type="entry name" value="PepSY-ass_TM"/>
</dbReference>
<evidence type="ECO:0000256" key="4">
    <source>
        <dbReference type="SAM" id="Phobius"/>
    </source>
</evidence>
<dbReference type="SUPFAM" id="SSF54292">
    <property type="entry name" value="2Fe-2S ferredoxin-like"/>
    <property type="match status" value="1"/>
</dbReference>
<gene>
    <name evidence="6" type="ORF">B0I24_1251</name>
</gene>
<keyword evidence="4 6" id="KW-0812">Transmembrane</keyword>
<feature type="transmembrane region" description="Helical" evidence="4">
    <location>
        <begin position="196"/>
        <end position="220"/>
    </location>
</feature>
<dbReference type="Gene3D" id="3.10.20.30">
    <property type="match status" value="1"/>
</dbReference>
<comment type="caution">
    <text evidence="6">The sequence shown here is derived from an EMBL/GenBank/DDBJ whole genome shotgun (WGS) entry which is preliminary data.</text>
</comment>
<keyword evidence="4" id="KW-1133">Transmembrane helix</keyword>
<feature type="transmembrane region" description="Helical" evidence="4">
    <location>
        <begin position="12"/>
        <end position="31"/>
    </location>
</feature>
<dbReference type="InterPro" id="IPR012675">
    <property type="entry name" value="Beta-grasp_dom_sf"/>
</dbReference>
<evidence type="ECO:0000259" key="5">
    <source>
        <dbReference type="PROSITE" id="PS51085"/>
    </source>
</evidence>
<feature type="non-terminal residue" evidence="6">
    <location>
        <position position="391"/>
    </location>
</feature>
<dbReference type="PANTHER" id="PTHR43644:SF1">
    <property type="entry name" value="NAD(P)H-FLAVIN REDUCTASE"/>
    <property type="match status" value="1"/>
</dbReference>
<dbReference type="GO" id="GO:0051536">
    <property type="term" value="F:iron-sulfur cluster binding"/>
    <property type="evidence" value="ECO:0007669"/>
    <property type="project" value="InterPro"/>
</dbReference>
<proteinExistence type="predicted"/>
<dbReference type="Gene3D" id="2.40.30.10">
    <property type="entry name" value="Translation factors"/>
    <property type="match status" value="1"/>
</dbReference>
<dbReference type="Pfam" id="PF03929">
    <property type="entry name" value="PepSY_TM"/>
    <property type="match status" value="1"/>
</dbReference>
<evidence type="ECO:0000256" key="1">
    <source>
        <dbReference type="ARBA" id="ARBA00022630"/>
    </source>
</evidence>
<keyword evidence="1" id="KW-0285">Flavoprotein</keyword>